<dbReference type="GO" id="GO:0007010">
    <property type="term" value="P:cytoskeleton organization"/>
    <property type="evidence" value="ECO:0007669"/>
    <property type="project" value="TreeGrafter"/>
</dbReference>
<evidence type="ECO:0000256" key="1">
    <source>
        <dbReference type="SAM" id="MobiDB-lite"/>
    </source>
</evidence>
<dbReference type="AlphaFoldDB" id="A0A9N9CZ66"/>
<protein>
    <submittedName>
        <fullName evidence="4">1411_t:CDS:1</fullName>
    </submittedName>
</protein>
<feature type="compositionally biased region" description="Low complexity" evidence="1">
    <location>
        <begin position="302"/>
        <end position="313"/>
    </location>
</feature>
<proteinExistence type="predicted"/>
<gene>
    <name evidence="4" type="ORF">PBRASI_LOCUS8460</name>
</gene>
<evidence type="ECO:0000259" key="3">
    <source>
        <dbReference type="SMART" id="SM01293"/>
    </source>
</evidence>
<organism evidence="4 5">
    <name type="scientific">Paraglomus brasilianum</name>
    <dbReference type="NCBI Taxonomy" id="144538"/>
    <lineage>
        <taxon>Eukaryota</taxon>
        <taxon>Fungi</taxon>
        <taxon>Fungi incertae sedis</taxon>
        <taxon>Mucoromycota</taxon>
        <taxon>Glomeromycotina</taxon>
        <taxon>Glomeromycetes</taxon>
        <taxon>Paraglomerales</taxon>
        <taxon>Paraglomeraceae</taxon>
        <taxon>Paraglomus</taxon>
    </lineage>
</organism>
<dbReference type="Pfam" id="PF07923">
    <property type="entry name" value="N1221"/>
    <property type="match status" value="1"/>
</dbReference>
<feature type="compositionally biased region" description="Polar residues" evidence="1">
    <location>
        <begin position="465"/>
        <end position="478"/>
    </location>
</feature>
<evidence type="ECO:0000313" key="4">
    <source>
        <dbReference type="EMBL" id="CAG8616511.1"/>
    </source>
</evidence>
<feature type="region of interest" description="Disordered" evidence="1">
    <location>
        <begin position="610"/>
        <end position="653"/>
    </location>
</feature>
<feature type="region of interest" description="Disordered" evidence="1">
    <location>
        <begin position="300"/>
        <end position="343"/>
    </location>
</feature>
<dbReference type="PANTHER" id="PTHR13239">
    <property type="entry name" value="PROTEIN REQUIRED FOR HYPHAL ANASTOMOSIS HAM-2"/>
    <property type="match status" value="1"/>
</dbReference>
<dbReference type="InterPro" id="IPR012486">
    <property type="entry name" value="Far11/STRP_N"/>
</dbReference>
<dbReference type="GO" id="GO:0005829">
    <property type="term" value="C:cytosol"/>
    <property type="evidence" value="ECO:0007669"/>
    <property type="project" value="TreeGrafter"/>
</dbReference>
<dbReference type="EMBL" id="CAJVPI010001520">
    <property type="protein sequence ID" value="CAG8616511.1"/>
    <property type="molecule type" value="Genomic_DNA"/>
</dbReference>
<evidence type="ECO:0000259" key="2">
    <source>
        <dbReference type="SMART" id="SM01292"/>
    </source>
</evidence>
<dbReference type="InterPro" id="IPR021819">
    <property type="entry name" value="Far11/STRP_C"/>
</dbReference>
<dbReference type="PANTHER" id="PTHR13239:SF4">
    <property type="entry name" value="AT25231P"/>
    <property type="match status" value="1"/>
</dbReference>
<dbReference type="OrthoDB" id="18234at2759"/>
<dbReference type="Pfam" id="PF11882">
    <property type="entry name" value="DUF3402"/>
    <property type="match status" value="1"/>
</dbReference>
<feature type="compositionally biased region" description="Polar residues" evidence="1">
    <location>
        <begin position="640"/>
        <end position="653"/>
    </location>
</feature>
<feature type="domain" description="Far11/STRP C-terminal" evidence="3">
    <location>
        <begin position="361"/>
        <end position="844"/>
    </location>
</feature>
<accession>A0A9N9CZ66</accession>
<sequence>MTDVDELQEHNVNEAPNDSLTLGQLKKIVKQFPSRQKPKEIAFKYEDTDNISNEIDEFYSYTWTTCTISERRTYIEYLLELLELQDPVKRFATTRKLLYIAQGTFGETTNPSQLLQWIIENNKFLRNCGALLSYYQALKLACHAHDYYSHSDLDMSASDRQACIDDTNTEIGFYLTLLYMLLEVHRGDESFGTELVELDPPLAVFLFDTIASLHEKNAKGYPVKKLLLLLWKVLLASLGGVEDMKRLKSSVRRLNGLPPVDSSSIFLKAAPMDYYNFQTEVTQKYPTYIPRPCPTVSIPGVSSHQSHLNHQSNPNVNSSTILGTNAGSTQNQSPRSRKQQFQTNQRQPFIFPFSKYAPTVPKAIEEAGDLYMKYMYTGVGPWQFWLEKENMKKYQCGNSDGGYLNKQNGHASVYSIKEWNEDGKTVDNYDKGLLERIERSILPKLQNIIIVLLKLLLATVSPSNVNTNPRSNDNTNGENIGKNGSMLPNGSMSEEISSISIGTVEDVDIMRHREITSKAVSAILLLMLKHFKPSHILKFEYLGQLLVDSNCLLLILKIFGLQDVSATVKAKNEVEELNFFRYCTAGHDTDREILSFDGNLSKELNRVQVNSADSDSVKSDQDSQQESQDTTEEQSGESADQIQDETSSASQESENNVDYEYCWRNMFAAINFLRILQKLTKRKTHRIVLLVQYKSSAILKKILKVTHHCLELYALKVLKSQIPFVGRKWRQNNMKVITSIYMVCRPDLRDEWIAPTDADAEVEDAVPQEQALRELIKFYNSANYSWQLGEQLYNNNNTSKDKSPRIFPPNHTKPLTNTNAAYITDDIMLEESFLSNWEQWLHEEVYAFSADKPHLHRIDHYYNDDHVGTFPGDGSEWDTPFSPSTDDNDPFATIDWNKFPGTDIEEIEKFFIPRSKRQMNYDEDEMERKIDYSMYFTNGKENDEQMYLWPDEIMGPLAPKEIGIYDPTPYQSEDEQL</sequence>
<dbReference type="SMART" id="SM01292">
    <property type="entry name" value="N1221"/>
    <property type="match status" value="1"/>
</dbReference>
<dbReference type="SMART" id="SM01293">
    <property type="entry name" value="DUF3402"/>
    <property type="match status" value="1"/>
</dbReference>
<evidence type="ECO:0000313" key="5">
    <source>
        <dbReference type="Proteomes" id="UP000789739"/>
    </source>
</evidence>
<feature type="domain" description="Far11/STRP N-terminal" evidence="2">
    <location>
        <begin position="38"/>
        <end position="307"/>
    </location>
</feature>
<feature type="region of interest" description="Disordered" evidence="1">
    <location>
        <begin position="465"/>
        <end position="487"/>
    </location>
</feature>
<dbReference type="Proteomes" id="UP000789739">
    <property type="component" value="Unassembled WGS sequence"/>
</dbReference>
<dbReference type="InterPro" id="IPR040185">
    <property type="entry name" value="Far11/STRP"/>
</dbReference>
<comment type="caution">
    <text evidence="4">The sequence shown here is derived from an EMBL/GenBank/DDBJ whole genome shotgun (WGS) entry which is preliminary data.</text>
</comment>
<reference evidence="4" key="1">
    <citation type="submission" date="2021-06" db="EMBL/GenBank/DDBJ databases">
        <authorList>
            <person name="Kallberg Y."/>
            <person name="Tangrot J."/>
            <person name="Rosling A."/>
        </authorList>
    </citation>
    <scope>NUCLEOTIDE SEQUENCE</scope>
    <source>
        <strain evidence="4">BR232B</strain>
    </source>
</reference>
<name>A0A9N9CZ66_9GLOM</name>
<keyword evidence="5" id="KW-1185">Reference proteome</keyword>
<feature type="compositionally biased region" description="Polar residues" evidence="1">
    <location>
        <begin position="314"/>
        <end position="343"/>
    </location>
</feature>